<sequence length="163" mass="17558">MSTGREIRSYDYVNRPYASVRDALRANALAIFQSATKAAASRAQSVAAELHVDFGGIGVKTDIHISVKEIQEEAGDANSTPSVRLLLEWEAASMPGLFPLMNGTLSAYPLTATETQLDFFGVYEPPFGAVGKTMNAIVGYRIAEVSVHRFVSDVAGYLRQGLA</sequence>
<proteinExistence type="predicted"/>
<organism evidence="1 2">
    <name type="scientific">Koribacter versatilis (strain Ellin345)</name>
    <dbReference type="NCBI Taxonomy" id="204669"/>
    <lineage>
        <taxon>Bacteria</taxon>
        <taxon>Pseudomonadati</taxon>
        <taxon>Acidobacteriota</taxon>
        <taxon>Terriglobia</taxon>
        <taxon>Terriglobales</taxon>
        <taxon>Candidatus Korobacteraceae</taxon>
        <taxon>Candidatus Korobacter</taxon>
    </lineage>
</organism>
<dbReference type="KEGG" id="aba:Acid345_1382"/>
<dbReference type="EnsemblBacteria" id="ABF40384">
    <property type="protein sequence ID" value="ABF40384"/>
    <property type="gene ID" value="Acid345_1382"/>
</dbReference>
<dbReference type="STRING" id="204669.Acid345_1382"/>
<dbReference type="AlphaFoldDB" id="Q1IRW6"/>
<name>Q1IRW6_KORVE</name>
<dbReference type="EMBL" id="CP000360">
    <property type="protein sequence ID" value="ABF40384.1"/>
    <property type="molecule type" value="Genomic_DNA"/>
</dbReference>
<accession>Q1IRW6</accession>
<evidence type="ECO:0000313" key="1">
    <source>
        <dbReference type="EMBL" id="ABF40384.1"/>
    </source>
</evidence>
<keyword evidence="2" id="KW-1185">Reference proteome</keyword>
<dbReference type="HOGENOM" id="CLU_1624942_0_0_0"/>
<dbReference type="Proteomes" id="UP000002432">
    <property type="component" value="Chromosome"/>
</dbReference>
<evidence type="ECO:0000313" key="2">
    <source>
        <dbReference type="Proteomes" id="UP000002432"/>
    </source>
</evidence>
<gene>
    <name evidence="1" type="ordered locus">Acid345_1382</name>
</gene>
<reference evidence="1 2" key="1">
    <citation type="journal article" date="2009" name="Appl. Environ. Microbiol.">
        <title>Three genomes from the phylum Acidobacteria provide insight into the lifestyles of these microorganisms in soils.</title>
        <authorList>
            <person name="Ward N.L."/>
            <person name="Challacombe J.F."/>
            <person name="Janssen P.H."/>
            <person name="Henrissat B."/>
            <person name="Coutinho P.M."/>
            <person name="Wu M."/>
            <person name="Xie G."/>
            <person name="Haft D.H."/>
            <person name="Sait M."/>
            <person name="Badger J."/>
            <person name="Barabote R.D."/>
            <person name="Bradley B."/>
            <person name="Brettin T.S."/>
            <person name="Brinkac L.M."/>
            <person name="Bruce D."/>
            <person name="Creasy T."/>
            <person name="Daugherty S.C."/>
            <person name="Davidsen T.M."/>
            <person name="DeBoy R.T."/>
            <person name="Detter J.C."/>
            <person name="Dodson R.J."/>
            <person name="Durkin A.S."/>
            <person name="Ganapathy A."/>
            <person name="Gwinn-Giglio M."/>
            <person name="Han C.S."/>
            <person name="Khouri H."/>
            <person name="Kiss H."/>
            <person name="Kothari S.P."/>
            <person name="Madupu R."/>
            <person name="Nelson K.E."/>
            <person name="Nelson W.C."/>
            <person name="Paulsen I."/>
            <person name="Penn K."/>
            <person name="Ren Q."/>
            <person name="Rosovitz M.J."/>
            <person name="Selengut J.D."/>
            <person name="Shrivastava S."/>
            <person name="Sullivan S.A."/>
            <person name="Tapia R."/>
            <person name="Thompson L.S."/>
            <person name="Watkins K.L."/>
            <person name="Yang Q."/>
            <person name="Yu C."/>
            <person name="Zafar N."/>
            <person name="Zhou L."/>
            <person name="Kuske C.R."/>
        </authorList>
    </citation>
    <scope>NUCLEOTIDE SEQUENCE [LARGE SCALE GENOMIC DNA]</scope>
    <source>
        <strain evidence="1 2">Ellin345</strain>
    </source>
</reference>
<protein>
    <submittedName>
        <fullName evidence="1">Uncharacterized protein</fullName>
    </submittedName>
</protein>
<dbReference type="eggNOG" id="ENOG5033KY1">
    <property type="taxonomic scope" value="Bacteria"/>
</dbReference>